<protein>
    <submittedName>
        <fullName evidence="2">DUF6090 family protein</fullName>
    </submittedName>
</protein>
<gene>
    <name evidence="2" type="ORF">V1I91_20775</name>
</gene>
<keyword evidence="3" id="KW-1185">Reference proteome</keyword>
<keyword evidence="1" id="KW-0472">Membrane</keyword>
<accession>A0ABU7J0B5</accession>
<name>A0ABU7J0B5_9FLAO</name>
<evidence type="ECO:0000313" key="3">
    <source>
        <dbReference type="Proteomes" id="UP001356308"/>
    </source>
</evidence>
<dbReference type="Proteomes" id="UP001356308">
    <property type="component" value="Unassembled WGS sequence"/>
</dbReference>
<feature type="transmembrane region" description="Helical" evidence="1">
    <location>
        <begin position="21"/>
        <end position="42"/>
    </location>
</feature>
<reference evidence="2 3" key="1">
    <citation type="submission" date="2024-01" db="EMBL/GenBank/DDBJ databases">
        <title>Maribacter spp. originated from different algae showed divergent polysaccharides utilization ability.</title>
        <authorList>
            <person name="Wang H."/>
            <person name="Wu Y."/>
        </authorList>
    </citation>
    <scope>NUCLEOTIDE SEQUENCE [LARGE SCALE GENOMIC DNA]</scope>
    <source>
        <strain evidence="2 3">PR1</strain>
    </source>
</reference>
<dbReference type="EMBL" id="JAZDDG010000015">
    <property type="protein sequence ID" value="MEE1978523.1"/>
    <property type="molecule type" value="Genomic_DNA"/>
</dbReference>
<dbReference type="Pfam" id="PF19578">
    <property type="entry name" value="DUF6090"/>
    <property type="match status" value="1"/>
</dbReference>
<dbReference type="InterPro" id="IPR045749">
    <property type="entry name" value="DUF6090"/>
</dbReference>
<sequence length="254" mass="28823">MIKFFRKTRKKLLAEKKVGRYLAYALGEIVLVVIGILIALAINNKNQQNINAQTEQTYLLGLKEEFLTSKAKLTELININEQNINGAERIMEIANLKDNLPSEEKFSKLLFNTLVSDIAFNPNNSLLNEIINSGNLKNISNAELRIKLTNWLATLEDIARQEKDLGLQRENLLDMFRTNEYSLKTVFEDSGIYKEMGLPEVAGTQSNLSLLSSTEFENKLLMFILTSQATGDAHYQPLMLYLDSILETISKELD</sequence>
<proteinExistence type="predicted"/>
<keyword evidence="1" id="KW-0812">Transmembrane</keyword>
<organism evidence="2 3">
    <name type="scientific">Maribacter cobaltidurans</name>
    <dbReference type="NCBI Taxonomy" id="1178778"/>
    <lineage>
        <taxon>Bacteria</taxon>
        <taxon>Pseudomonadati</taxon>
        <taxon>Bacteroidota</taxon>
        <taxon>Flavobacteriia</taxon>
        <taxon>Flavobacteriales</taxon>
        <taxon>Flavobacteriaceae</taxon>
        <taxon>Maribacter</taxon>
    </lineage>
</organism>
<keyword evidence="1" id="KW-1133">Transmembrane helix</keyword>
<dbReference type="RefSeq" id="WP_272653169.1">
    <property type="nucleotide sequence ID" value="NZ_JAZDDG010000015.1"/>
</dbReference>
<evidence type="ECO:0000256" key="1">
    <source>
        <dbReference type="SAM" id="Phobius"/>
    </source>
</evidence>
<evidence type="ECO:0000313" key="2">
    <source>
        <dbReference type="EMBL" id="MEE1978523.1"/>
    </source>
</evidence>
<comment type="caution">
    <text evidence="2">The sequence shown here is derived from an EMBL/GenBank/DDBJ whole genome shotgun (WGS) entry which is preliminary data.</text>
</comment>